<dbReference type="SMART" id="SM00320">
    <property type="entry name" value="WD40"/>
    <property type="match status" value="3"/>
</dbReference>
<gene>
    <name evidence="4" type="ORF">CANTEDRAFT_107256</name>
</gene>
<name>G3BBG2_CANTC</name>
<dbReference type="GO" id="GO:0005634">
    <property type="term" value="C:nucleus"/>
    <property type="evidence" value="ECO:0007669"/>
    <property type="project" value="TreeGrafter"/>
</dbReference>
<evidence type="ECO:0000313" key="4">
    <source>
        <dbReference type="EMBL" id="EGV62182.1"/>
    </source>
</evidence>
<sequence length="872" mass="96302">MTSTAIQTEELPPLASFLSSVAPGINELHDNIHFTHDFSSPKIPQAFSWPLSSSNSIQTAQLTPTYLNVSRPVLNPGPGLFESNTYVSLPFHITNLFNQIIDTKANNTLDGGMQIGANVGSMMPDPFHLVHLNPGCLTEIIELNNNPRYTNPFVDSNRSDSKNPFTKLTSNFNKLLKIAGPGHEVADSNSLFSVFDSFTELVPEFSNKNQLVFNKLLAFNESSYYNEISSVNTSRLLISANVNVVSIMALDQDYNYLHTQSVTSSKPYTSLLEKADQEPKSYQKVIETPLLRFSLKNHLVVTCMKSFNFNNTPLSVLGLNSGEILVINLKTLTYKLLLSSQRMDSKFNSSIKYSSNLTNTPVTCLDILHHPVYHCVFVVGTSSGEVLFVNPFSSDIAKYTKTIVDKDQFVTYFKKFDLSPFSPKYDASEIIGHIKLSYKPMTSISSTTSFLNSYSVSSHLNPMLLAVGADDGLVRLISLTSTSAQNYGSNSKSVVSDLISNYFHYGIRSVTFSPDFKFLAVAGNGDLIELFRLGYYNVNSLVHKNHSQGLTSGGRRSRSTTVNSASSASINPSNSLSLFLSPTVTSPSVSLDVNSANPPEDSSFCVPAVKDIRLMCRLRGHANTISRVQFIREEQVFESELEDKKPSSSLYRLLSIGNDGKVLFWEFDYKALPKVKRPVSSTKSKKPSSAQAATHSPSFVMSSAPSKRNPKMKSGKTDTSLGLPLSNLSSPSGSHNNMNSILTQADGSQAPPSHLASQVNLEEVMYDQIKGILGLYGSLYEIRFKKHYTSLIGKTDDSRLSHFSSIVHPIVDDKLVPCIETPVSSVDMSYWFSNGQISGVWVDGRYFWCFGRNGDLITYQISGLEENNRPFK</sequence>
<protein>
    <recommendedName>
        <fullName evidence="6">WD40 repeat-like protein</fullName>
    </recommendedName>
</protein>
<evidence type="ECO:0000256" key="2">
    <source>
        <dbReference type="ARBA" id="ARBA00022737"/>
    </source>
</evidence>
<dbReference type="InterPro" id="IPR051362">
    <property type="entry name" value="WD_repeat_creC_regulators"/>
</dbReference>
<keyword evidence="1" id="KW-0853">WD repeat</keyword>
<dbReference type="PANTHER" id="PTHR14107:SF16">
    <property type="entry name" value="AT02583P"/>
    <property type="match status" value="1"/>
</dbReference>
<accession>G3BBG2</accession>
<reference evidence="4 5" key="1">
    <citation type="journal article" date="2011" name="Proc. Natl. Acad. Sci. U.S.A.">
        <title>Comparative genomics of xylose-fermenting fungi for enhanced biofuel production.</title>
        <authorList>
            <person name="Wohlbach D.J."/>
            <person name="Kuo A."/>
            <person name="Sato T.K."/>
            <person name="Potts K.M."/>
            <person name="Salamov A.A."/>
            <person name="LaButti K.M."/>
            <person name="Sun H."/>
            <person name="Clum A."/>
            <person name="Pangilinan J.L."/>
            <person name="Lindquist E.A."/>
            <person name="Lucas S."/>
            <person name="Lapidus A."/>
            <person name="Jin M."/>
            <person name="Gunawan C."/>
            <person name="Balan V."/>
            <person name="Dale B.E."/>
            <person name="Jeffries T.W."/>
            <person name="Zinkel R."/>
            <person name="Barry K.W."/>
            <person name="Grigoriev I.V."/>
            <person name="Gasch A.P."/>
        </authorList>
    </citation>
    <scope>NUCLEOTIDE SEQUENCE [LARGE SCALE GENOMIC DNA]</scope>
    <source>
        <strain evidence="5">ATCC 10573 / BCRC 21748 / CBS 615 / JCM 9827 / NBRC 10315 / NRRL Y-1498 / VKM Y-70</strain>
    </source>
</reference>
<feature type="compositionally biased region" description="Polar residues" evidence="3">
    <location>
        <begin position="690"/>
        <end position="706"/>
    </location>
</feature>
<dbReference type="InterPro" id="IPR001680">
    <property type="entry name" value="WD40_rpt"/>
</dbReference>
<evidence type="ECO:0008006" key="6">
    <source>
        <dbReference type="Google" id="ProtNLM"/>
    </source>
</evidence>
<evidence type="ECO:0000313" key="5">
    <source>
        <dbReference type="Proteomes" id="UP000000707"/>
    </source>
</evidence>
<feature type="region of interest" description="Disordered" evidence="3">
    <location>
        <begin position="676"/>
        <end position="738"/>
    </location>
</feature>
<dbReference type="InterPro" id="IPR015943">
    <property type="entry name" value="WD40/YVTN_repeat-like_dom_sf"/>
</dbReference>
<dbReference type="InterPro" id="IPR036322">
    <property type="entry name" value="WD40_repeat_dom_sf"/>
</dbReference>
<organism evidence="5">
    <name type="scientific">Candida tenuis (strain ATCC 10573 / BCRC 21748 / CBS 615 / JCM 9827 / NBRC 10315 / NRRL Y-1498 / VKM Y-70)</name>
    <name type="common">Yeast</name>
    <name type="synonym">Yamadazyma tenuis</name>
    <dbReference type="NCBI Taxonomy" id="590646"/>
    <lineage>
        <taxon>Eukaryota</taxon>
        <taxon>Fungi</taxon>
        <taxon>Dikarya</taxon>
        <taxon>Ascomycota</taxon>
        <taxon>Saccharomycotina</taxon>
        <taxon>Pichiomycetes</taxon>
        <taxon>Debaryomycetaceae</taxon>
        <taxon>Yamadazyma</taxon>
    </lineage>
</organism>
<dbReference type="Gene3D" id="2.130.10.10">
    <property type="entry name" value="YVTN repeat-like/Quinoprotein amine dehydrogenase"/>
    <property type="match status" value="1"/>
</dbReference>
<evidence type="ECO:0000256" key="1">
    <source>
        <dbReference type="ARBA" id="ARBA00022574"/>
    </source>
</evidence>
<dbReference type="Proteomes" id="UP000000707">
    <property type="component" value="Unassembled WGS sequence"/>
</dbReference>
<dbReference type="EMBL" id="GL996527">
    <property type="protein sequence ID" value="EGV62182.1"/>
    <property type="molecule type" value="Genomic_DNA"/>
</dbReference>
<dbReference type="GO" id="GO:0032153">
    <property type="term" value="C:cell division site"/>
    <property type="evidence" value="ECO:0007669"/>
    <property type="project" value="TreeGrafter"/>
</dbReference>
<keyword evidence="5" id="KW-1185">Reference proteome</keyword>
<dbReference type="GeneID" id="18245941"/>
<dbReference type="GO" id="GO:0051286">
    <property type="term" value="C:cell tip"/>
    <property type="evidence" value="ECO:0007669"/>
    <property type="project" value="TreeGrafter"/>
</dbReference>
<dbReference type="AlphaFoldDB" id="G3BBG2"/>
<dbReference type="SUPFAM" id="SSF50978">
    <property type="entry name" value="WD40 repeat-like"/>
    <property type="match status" value="1"/>
</dbReference>
<dbReference type="STRING" id="590646.G3BBG2"/>
<dbReference type="HOGENOM" id="CLU_016855_0_0_1"/>
<evidence type="ECO:0000256" key="3">
    <source>
        <dbReference type="SAM" id="MobiDB-lite"/>
    </source>
</evidence>
<proteinExistence type="predicted"/>
<dbReference type="eggNOG" id="KOG2394">
    <property type="taxonomic scope" value="Eukaryota"/>
</dbReference>
<feature type="compositionally biased region" description="Low complexity" evidence="3">
    <location>
        <begin position="720"/>
        <end position="734"/>
    </location>
</feature>
<dbReference type="OrthoDB" id="3367at2759"/>
<dbReference type="KEGG" id="cten:18245941"/>
<dbReference type="GO" id="GO:0045013">
    <property type="term" value="P:carbon catabolite repression of transcription"/>
    <property type="evidence" value="ECO:0007669"/>
    <property type="project" value="TreeGrafter"/>
</dbReference>
<feature type="region of interest" description="Disordered" evidence="3">
    <location>
        <begin position="547"/>
        <end position="571"/>
    </location>
</feature>
<keyword evidence="2" id="KW-0677">Repeat</keyword>
<dbReference type="PANTHER" id="PTHR14107">
    <property type="entry name" value="WD REPEAT PROTEIN"/>
    <property type="match status" value="1"/>
</dbReference>